<dbReference type="Pfam" id="PF10604">
    <property type="entry name" value="Polyketide_cyc2"/>
    <property type="match status" value="1"/>
</dbReference>
<dbReference type="SUPFAM" id="SSF55961">
    <property type="entry name" value="Bet v1-like"/>
    <property type="match status" value="1"/>
</dbReference>
<dbReference type="InterPro" id="IPR019587">
    <property type="entry name" value="Polyketide_cyclase/dehydratase"/>
</dbReference>
<protein>
    <submittedName>
        <fullName evidence="1">SRPBCC family protein</fullName>
    </submittedName>
</protein>
<organism evidence="1 2">
    <name type="scientific">Limnothrix redekei LRLZ20PSL1</name>
    <dbReference type="NCBI Taxonomy" id="3112953"/>
    <lineage>
        <taxon>Bacteria</taxon>
        <taxon>Bacillati</taxon>
        <taxon>Cyanobacteriota</taxon>
        <taxon>Cyanophyceae</taxon>
        <taxon>Pseudanabaenales</taxon>
        <taxon>Pseudanabaenaceae</taxon>
        <taxon>Limnothrix</taxon>
    </lineage>
</organism>
<name>A0ABW7CGA3_9CYAN</name>
<gene>
    <name evidence="1" type="ORF">VPK24_15965</name>
</gene>
<dbReference type="Proteomes" id="UP001604335">
    <property type="component" value="Unassembled WGS sequence"/>
</dbReference>
<reference evidence="2" key="1">
    <citation type="journal article" date="2024" name="Algal Res.">
        <title>Biochemical, toxicological and genomic investigation of a high-biomass producing Limnothrix strain isolated from Italian shallow drinking water reservoir.</title>
        <authorList>
            <person name="Simonazzi M."/>
            <person name="Shishido T.K."/>
            <person name="Delbaje E."/>
            <person name="Wahlsten M."/>
            <person name="Fewer D.P."/>
            <person name="Sivonen K."/>
            <person name="Pezzolesi L."/>
            <person name="Pistocchi R."/>
        </authorList>
    </citation>
    <scope>NUCLEOTIDE SEQUENCE [LARGE SCALE GENOMIC DNA]</scope>
    <source>
        <strain evidence="2">LRLZ20PSL1</strain>
    </source>
</reference>
<keyword evidence="2" id="KW-1185">Reference proteome</keyword>
<sequence length="173" mass="19656">MSSRLFTTRTQLARGQGKSVVPRVYEQSIAIQASATAVEWCFTDRELMHRWLNPALRCDPVGDRWGTDLGDRTRFVLQIPLLEPALQCTVAERSPGKIVWAFSGFFVGCDSWECIPDGSGTQLINRFEFVIPNPLVRWGFDRVAAGWVQGDMQAQLRRLKRVAEEVYHLRSGQ</sequence>
<comment type="caution">
    <text evidence="1">The sequence shown here is derived from an EMBL/GenBank/DDBJ whole genome shotgun (WGS) entry which is preliminary data.</text>
</comment>
<evidence type="ECO:0000313" key="1">
    <source>
        <dbReference type="EMBL" id="MFG3819140.1"/>
    </source>
</evidence>
<evidence type="ECO:0000313" key="2">
    <source>
        <dbReference type="Proteomes" id="UP001604335"/>
    </source>
</evidence>
<dbReference type="InterPro" id="IPR023393">
    <property type="entry name" value="START-like_dom_sf"/>
</dbReference>
<accession>A0ABW7CGA3</accession>
<dbReference type="RefSeq" id="WP_393014856.1">
    <property type="nucleotide sequence ID" value="NZ_JAZAQF010000086.1"/>
</dbReference>
<dbReference type="Gene3D" id="3.30.530.20">
    <property type="match status" value="1"/>
</dbReference>
<proteinExistence type="predicted"/>
<dbReference type="CDD" id="cd07812">
    <property type="entry name" value="SRPBCC"/>
    <property type="match status" value="1"/>
</dbReference>
<dbReference type="EMBL" id="JAZAQF010000086">
    <property type="protein sequence ID" value="MFG3819140.1"/>
    <property type="molecule type" value="Genomic_DNA"/>
</dbReference>